<dbReference type="EMBL" id="JAWJAY010000003">
    <property type="protein sequence ID" value="MDV2886386.1"/>
    <property type="molecule type" value="Genomic_DNA"/>
</dbReference>
<reference evidence="1" key="1">
    <citation type="submission" date="2023-10" db="EMBL/GenBank/DDBJ databases">
        <title>Screening of Alkalihalophilus pseudofirmusBZ-TG-HK211 and Its Alleviation of Salt Stress on Rapeseed Growth.</title>
        <authorList>
            <person name="Zhao B."/>
            <person name="Guo T."/>
        </authorList>
    </citation>
    <scope>NUCLEOTIDE SEQUENCE</scope>
    <source>
        <strain evidence="1">BZ-TG-HK211</strain>
    </source>
</reference>
<comment type="caution">
    <text evidence="1">The sequence shown here is derived from an EMBL/GenBank/DDBJ whole genome shotgun (WGS) entry which is preliminary data.</text>
</comment>
<organism evidence="1 2">
    <name type="scientific">Alkalihalophilus pseudofirmus</name>
    <name type="common">Bacillus pseudofirmus</name>
    <dbReference type="NCBI Taxonomy" id="79885"/>
    <lineage>
        <taxon>Bacteria</taxon>
        <taxon>Bacillati</taxon>
        <taxon>Bacillota</taxon>
        <taxon>Bacilli</taxon>
        <taxon>Bacillales</taxon>
        <taxon>Bacillaceae</taxon>
        <taxon>Alkalihalophilus</taxon>
    </lineage>
</organism>
<gene>
    <name evidence="1" type="ORF">RYX45_14445</name>
</gene>
<name>A0AAJ2NPW1_ALKPS</name>
<evidence type="ECO:0000313" key="2">
    <source>
        <dbReference type="Proteomes" id="UP001285636"/>
    </source>
</evidence>
<proteinExistence type="predicted"/>
<dbReference type="Proteomes" id="UP001285636">
    <property type="component" value="Unassembled WGS sequence"/>
</dbReference>
<sequence length="104" mass="11759">MKMSKLQSCCVPNDQSEDSIAEYTIHAINQTNYRSIYQSVTTNMVDRGYRKITAENGESFLLIDDVIGVSLVASIWRENDLDVVRVITVIDSKEPRNLYGTPTI</sequence>
<evidence type="ECO:0000313" key="1">
    <source>
        <dbReference type="EMBL" id="MDV2886386.1"/>
    </source>
</evidence>
<accession>A0AAJ2NPW1</accession>
<dbReference type="AlphaFoldDB" id="A0AAJ2NPW1"/>
<protein>
    <submittedName>
        <fullName evidence="1">Uncharacterized protein</fullName>
    </submittedName>
</protein>
<dbReference type="RefSeq" id="WP_323467169.1">
    <property type="nucleotide sequence ID" value="NZ_CP144224.1"/>
</dbReference>